<accession>A0AAQ1ZII5</accession>
<dbReference type="InterPro" id="IPR029063">
    <property type="entry name" value="SAM-dependent_MTases_sf"/>
</dbReference>
<dbReference type="PANTHER" id="PTHR10509:SF14">
    <property type="entry name" value="CAFFEOYL-COA O-METHYLTRANSFERASE 3-RELATED"/>
    <property type="match status" value="1"/>
</dbReference>
<dbReference type="InterPro" id="IPR050362">
    <property type="entry name" value="Cation-dep_OMT"/>
</dbReference>
<dbReference type="EC" id="2.1.1.-" evidence="4"/>
<evidence type="ECO:0000256" key="2">
    <source>
        <dbReference type="ARBA" id="ARBA00022679"/>
    </source>
</evidence>
<reference evidence="4 5" key="1">
    <citation type="submission" date="2018-06" db="EMBL/GenBank/DDBJ databases">
        <authorList>
            <consortium name="Pathogen Informatics"/>
            <person name="Doyle S."/>
        </authorList>
    </citation>
    <scope>NUCLEOTIDE SEQUENCE [LARGE SCALE GENOMIC DNA]</scope>
    <source>
        <strain evidence="4 5">NCTC13063</strain>
    </source>
</reference>
<dbReference type="Gene3D" id="3.40.50.150">
    <property type="entry name" value="Vaccinia Virus protein VP39"/>
    <property type="match status" value="1"/>
</dbReference>
<dbReference type="SUPFAM" id="SSF53335">
    <property type="entry name" value="S-adenosyl-L-methionine-dependent methyltransferases"/>
    <property type="match status" value="1"/>
</dbReference>
<dbReference type="PANTHER" id="PTHR10509">
    <property type="entry name" value="O-METHYLTRANSFERASE-RELATED"/>
    <property type="match status" value="1"/>
</dbReference>
<evidence type="ECO:0000256" key="1">
    <source>
        <dbReference type="ARBA" id="ARBA00022603"/>
    </source>
</evidence>
<dbReference type="GO" id="GO:0008171">
    <property type="term" value="F:O-methyltransferase activity"/>
    <property type="evidence" value="ECO:0007669"/>
    <property type="project" value="InterPro"/>
</dbReference>
<organism evidence="4 5">
    <name type="scientific">Segatella buccae</name>
    <dbReference type="NCBI Taxonomy" id="28126"/>
    <lineage>
        <taxon>Bacteria</taxon>
        <taxon>Pseudomonadati</taxon>
        <taxon>Bacteroidota</taxon>
        <taxon>Bacteroidia</taxon>
        <taxon>Bacteroidales</taxon>
        <taxon>Prevotellaceae</taxon>
        <taxon>Segatella</taxon>
    </lineage>
</organism>
<comment type="caution">
    <text evidence="4">The sequence shown here is derived from an EMBL/GenBank/DDBJ whole genome shotgun (WGS) entry which is preliminary data.</text>
</comment>
<keyword evidence="3" id="KW-0949">S-adenosyl-L-methionine</keyword>
<protein>
    <submittedName>
        <fullName evidence="4">O-methyltransferase MSMEG_5073</fullName>
        <ecNumber evidence="4">2.1.1.-</ecNumber>
    </submittedName>
</protein>
<evidence type="ECO:0000256" key="3">
    <source>
        <dbReference type="ARBA" id="ARBA00022691"/>
    </source>
</evidence>
<dbReference type="CDD" id="cd02440">
    <property type="entry name" value="AdoMet_MTases"/>
    <property type="match status" value="1"/>
</dbReference>
<dbReference type="GO" id="GO:0032259">
    <property type="term" value="P:methylation"/>
    <property type="evidence" value="ECO:0007669"/>
    <property type="project" value="UniProtKB-KW"/>
</dbReference>
<name>A0AAQ1ZII5_9BACT</name>
<dbReference type="PROSITE" id="PS51682">
    <property type="entry name" value="SAM_OMT_I"/>
    <property type="match status" value="1"/>
</dbReference>
<keyword evidence="1 4" id="KW-0489">Methyltransferase</keyword>
<evidence type="ECO:0000313" key="5">
    <source>
        <dbReference type="Proteomes" id="UP000255283"/>
    </source>
</evidence>
<dbReference type="AlphaFoldDB" id="A0AAQ1ZII5"/>
<dbReference type="InterPro" id="IPR002935">
    <property type="entry name" value="SAM_O-MeTrfase"/>
</dbReference>
<dbReference type="Proteomes" id="UP000255283">
    <property type="component" value="Unassembled WGS sequence"/>
</dbReference>
<dbReference type="Pfam" id="PF01596">
    <property type="entry name" value="Methyltransf_3"/>
    <property type="match status" value="1"/>
</dbReference>
<dbReference type="EMBL" id="UGTJ01000001">
    <property type="protein sequence ID" value="SUB80128.1"/>
    <property type="molecule type" value="Genomic_DNA"/>
</dbReference>
<evidence type="ECO:0000313" key="4">
    <source>
        <dbReference type="EMBL" id="SUB80128.1"/>
    </source>
</evidence>
<keyword evidence="2 4" id="KW-0808">Transferase</keyword>
<dbReference type="RefSeq" id="WP_115153685.1">
    <property type="nucleotide sequence ID" value="NZ_DBFWLE010000024.1"/>
</dbReference>
<proteinExistence type="predicted"/>
<gene>
    <name evidence="4" type="ORF">NCTC13063_01409</name>
</gene>
<sequence length="232" mass="25973">MSIDEYIAAHTDCEGDYLYRLYRATNIHTIHGRMASGHVQGRLLKMLVEMVRPRNILEVGTFSGYSAICMAEGLGDGGRLYTFEINDEMEDFTRPWIEGSPVAGKIDFRIGDAITEAPKLGVTFDMVFIDGDKRTYVETYEMALSVLRPGGFILADNTLWDGHVVDADYDHDGQTLGIRKFNDYVAEDPRVEVVMLPLRDGLTVMRKKPHPRPLSEGRGEVIDLKGEKGVLG</sequence>
<dbReference type="GO" id="GO:0008757">
    <property type="term" value="F:S-adenosylmethionine-dependent methyltransferase activity"/>
    <property type="evidence" value="ECO:0007669"/>
    <property type="project" value="TreeGrafter"/>
</dbReference>